<keyword evidence="1" id="KW-0472">Membrane</keyword>
<dbReference type="RefSeq" id="WP_057557035.1">
    <property type="nucleotide sequence ID" value="NZ_CDNY01000001.1"/>
</dbReference>
<keyword evidence="3" id="KW-0547">Nucleotide-binding</keyword>
<dbReference type="Proteomes" id="UP000049685">
    <property type="component" value="Unassembled WGS sequence"/>
</dbReference>
<keyword evidence="1" id="KW-0812">Transmembrane</keyword>
<evidence type="ECO:0000259" key="2">
    <source>
        <dbReference type="Pfam" id="PF14501"/>
    </source>
</evidence>
<comment type="caution">
    <text evidence="3">The sequence shown here is derived from an EMBL/GenBank/DDBJ whole genome shotgun (WGS) entry which is preliminary data.</text>
</comment>
<feature type="transmembrane region" description="Helical" evidence="1">
    <location>
        <begin position="39"/>
        <end position="57"/>
    </location>
</feature>
<evidence type="ECO:0000313" key="4">
    <source>
        <dbReference type="Proteomes" id="UP000049685"/>
    </source>
</evidence>
<organism evidence="3 4">
    <name type="scientific">Paraclostridium sordellii</name>
    <name type="common">Clostridium sordellii</name>
    <dbReference type="NCBI Taxonomy" id="1505"/>
    <lineage>
        <taxon>Bacteria</taxon>
        <taxon>Bacillati</taxon>
        <taxon>Bacillota</taxon>
        <taxon>Clostridia</taxon>
        <taxon>Peptostreptococcales</taxon>
        <taxon>Peptostreptococcaceae</taxon>
        <taxon>Paraclostridium</taxon>
    </lineage>
</organism>
<keyword evidence="1" id="KW-1133">Transmembrane helix</keyword>
<feature type="transmembrane region" description="Helical" evidence="1">
    <location>
        <begin position="132"/>
        <end position="149"/>
    </location>
</feature>
<dbReference type="Gene3D" id="3.30.565.10">
    <property type="entry name" value="Histidine kinase-like ATPase, C-terminal domain"/>
    <property type="match status" value="1"/>
</dbReference>
<sequence>MLDSKVFWDVLIVISSIVELWVCKKVFDYTSEKKYSDIRINTIMALIVIFMLFLLELNVHPNIRIGMAVILTFTFYITNYITSITTAIMITLIYWMILLGSDALSMSISIWVNSLDSMDMLLVNSPYRLQSIVLGKSILILILGLYRLIKFEIELHKKDILYLGIPIVTNIVSFFVIFKYVFEFSERKLINANEILYISILLFLSNLSIILVMRKIRKDSRLLAQKDMAKNNLEMQYKYYMNIKENQDKIRQLHHDMKNHIICMRKLNQNGYDNEIYIESIDKNIKSYENTFDTGNVLLDIILNEKKQICDNKSIKFSSSINFIKCDFIDSEDICSIFSNILDNAIEACIKIKGSNKFISVEGKVVEKFFILKVENSKVNKINFKNHKVITDKNNKFTHGLGISSIKSSVKKYNGETVINYTDDRFIIKILIPLILYKD</sequence>
<dbReference type="InterPro" id="IPR032834">
    <property type="entry name" value="NatK-like_C"/>
</dbReference>
<dbReference type="GO" id="GO:0005524">
    <property type="term" value="F:ATP binding"/>
    <property type="evidence" value="ECO:0007669"/>
    <property type="project" value="UniProtKB-KW"/>
</dbReference>
<name>A0A9P1KWP4_PARSO</name>
<feature type="transmembrane region" description="Helical" evidence="1">
    <location>
        <begin position="161"/>
        <end position="182"/>
    </location>
</feature>
<feature type="domain" description="Sensor histidine kinase NatK-like C-terminal" evidence="2">
    <location>
        <begin position="333"/>
        <end position="433"/>
    </location>
</feature>
<proteinExistence type="predicted"/>
<dbReference type="InterPro" id="IPR036890">
    <property type="entry name" value="HATPase_C_sf"/>
</dbReference>
<accession>A0A9P1KWP4</accession>
<dbReference type="EMBL" id="CDNY01000001">
    <property type="protein sequence ID" value="CEN31386.1"/>
    <property type="molecule type" value="Genomic_DNA"/>
</dbReference>
<reference evidence="4" key="1">
    <citation type="submission" date="2015-01" db="EMBL/GenBank/DDBJ databases">
        <authorList>
            <person name="Aslett A.Martin."/>
            <person name="De Silva Nishadi"/>
        </authorList>
    </citation>
    <scope>NUCLEOTIDE SEQUENCE [LARGE SCALE GENOMIC DNA]</scope>
    <source>
        <strain evidence="4">UMC4404</strain>
    </source>
</reference>
<dbReference type="CDD" id="cd16935">
    <property type="entry name" value="HATPase_AgrC-ComD-like"/>
    <property type="match status" value="1"/>
</dbReference>
<dbReference type="AlphaFoldDB" id="A0A9P1KWP4"/>
<dbReference type="PANTHER" id="PTHR40448">
    <property type="entry name" value="TWO-COMPONENT SENSOR HISTIDINE KINASE"/>
    <property type="match status" value="1"/>
</dbReference>
<dbReference type="SUPFAM" id="SSF55874">
    <property type="entry name" value="ATPase domain of HSP90 chaperone/DNA topoisomerase II/histidine kinase"/>
    <property type="match status" value="1"/>
</dbReference>
<evidence type="ECO:0000256" key="1">
    <source>
        <dbReference type="SAM" id="Phobius"/>
    </source>
</evidence>
<dbReference type="PANTHER" id="PTHR40448:SF1">
    <property type="entry name" value="TWO-COMPONENT SENSOR HISTIDINE KINASE"/>
    <property type="match status" value="1"/>
</dbReference>
<dbReference type="GO" id="GO:0042802">
    <property type="term" value="F:identical protein binding"/>
    <property type="evidence" value="ECO:0007669"/>
    <property type="project" value="TreeGrafter"/>
</dbReference>
<feature type="transmembrane region" description="Helical" evidence="1">
    <location>
        <begin position="194"/>
        <end position="213"/>
    </location>
</feature>
<dbReference type="Pfam" id="PF14501">
    <property type="entry name" value="HATPase_c_5"/>
    <property type="match status" value="1"/>
</dbReference>
<gene>
    <name evidence="3" type="ORF">UMC4404_32181</name>
</gene>
<evidence type="ECO:0000313" key="3">
    <source>
        <dbReference type="EMBL" id="CEN31386.1"/>
    </source>
</evidence>
<protein>
    <submittedName>
        <fullName evidence="3">ATP-binding domain-containing protein</fullName>
    </submittedName>
</protein>
<keyword evidence="3" id="KW-0067">ATP-binding</keyword>